<dbReference type="PANTHER" id="PTHR45775">
    <property type="entry name" value="RAD, GEM/KIR FAMILY MEMBER 2, ISOFORM C"/>
    <property type="match status" value="1"/>
</dbReference>
<evidence type="ECO:0000256" key="2">
    <source>
        <dbReference type="ARBA" id="ARBA00022553"/>
    </source>
</evidence>
<dbReference type="SUPFAM" id="SSF52540">
    <property type="entry name" value="P-loop containing nucleoside triphosphate hydrolases"/>
    <property type="match status" value="1"/>
</dbReference>
<dbReference type="PROSITE" id="PS51421">
    <property type="entry name" value="RAS"/>
    <property type="match status" value="1"/>
</dbReference>
<dbReference type="InterPro" id="IPR051641">
    <property type="entry name" value="RGK_GTP-binding_reg"/>
</dbReference>
<name>A0A564YQG1_HYMDI</name>
<keyword evidence="2" id="KW-0597">Phosphoprotein</keyword>
<feature type="compositionally biased region" description="Basic and acidic residues" evidence="3">
    <location>
        <begin position="17"/>
        <end position="29"/>
    </location>
</feature>
<dbReference type="PROSITE" id="PS51419">
    <property type="entry name" value="RAB"/>
    <property type="match status" value="1"/>
</dbReference>
<dbReference type="Pfam" id="PF00071">
    <property type="entry name" value="Ras"/>
    <property type="match status" value="1"/>
</dbReference>
<evidence type="ECO:0000313" key="4">
    <source>
        <dbReference type="EMBL" id="VUZ49209.1"/>
    </source>
</evidence>
<evidence type="ECO:0000256" key="3">
    <source>
        <dbReference type="SAM" id="MobiDB-lite"/>
    </source>
</evidence>
<feature type="region of interest" description="Disordered" evidence="3">
    <location>
        <begin position="17"/>
        <end position="52"/>
    </location>
</feature>
<dbReference type="EMBL" id="CABIJS010000322">
    <property type="protein sequence ID" value="VUZ49209.1"/>
    <property type="molecule type" value="Genomic_DNA"/>
</dbReference>
<dbReference type="Gene3D" id="3.40.50.300">
    <property type="entry name" value="P-loop containing nucleotide triphosphate hydrolases"/>
    <property type="match status" value="1"/>
</dbReference>
<feature type="compositionally biased region" description="Polar residues" evidence="3">
    <location>
        <begin position="30"/>
        <end position="39"/>
    </location>
</feature>
<evidence type="ECO:0000313" key="5">
    <source>
        <dbReference type="Proteomes" id="UP000321570"/>
    </source>
</evidence>
<feature type="region of interest" description="Disordered" evidence="3">
    <location>
        <begin position="264"/>
        <end position="298"/>
    </location>
</feature>
<organism evidence="4 5">
    <name type="scientific">Hymenolepis diminuta</name>
    <name type="common">Rat tapeworm</name>
    <dbReference type="NCBI Taxonomy" id="6216"/>
    <lineage>
        <taxon>Eukaryota</taxon>
        <taxon>Metazoa</taxon>
        <taxon>Spiralia</taxon>
        <taxon>Lophotrochozoa</taxon>
        <taxon>Platyhelminthes</taxon>
        <taxon>Cestoda</taxon>
        <taxon>Eucestoda</taxon>
        <taxon>Cyclophyllidea</taxon>
        <taxon>Hymenolepididae</taxon>
        <taxon>Hymenolepis</taxon>
    </lineage>
</organism>
<dbReference type="AlphaFoldDB" id="A0A564YQG1"/>
<feature type="region of interest" description="Disordered" evidence="3">
    <location>
        <begin position="442"/>
        <end position="465"/>
    </location>
</feature>
<dbReference type="Proteomes" id="UP000321570">
    <property type="component" value="Unassembled WGS sequence"/>
</dbReference>
<dbReference type="GO" id="GO:0005525">
    <property type="term" value="F:GTP binding"/>
    <property type="evidence" value="ECO:0007669"/>
    <property type="project" value="InterPro"/>
</dbReference>
<reference evidence="4 5" key="1">
    <citation type="submission" date="2019-07" db="EMBL/GenBank/DDBJ databases">
        <authorList>
            <person name="Jastrzebski P J."/>
            <person name="Paukszto L."/>
            <person name="Jastrzebski P J."/>
        </authorList>
    </citation>
    <scope>NUCLEOTIDE SEQUENCE [LARGE SCALE GENOMIC DNA]</scope>
    <source>
        <strain evidence="4 5">WMS-il1</strain>
    </source>
</reference>
<keyword evidence="5" id="KW-1185">Reference proteome</keyword>
<dbReference type="GO" id="GO:0003924">
    <property type="term" value="F:GTPase activity"/>
    <property type="evidence" value="ECO:0007669"/>
    <property type="project" value="InterPro"/>
</dbReference>
<evidence type="ECO:0000256" key="1">
    <source>
        <dbReference type="ARBA" id="ARBA00008846"/>
    </source>
</evidence>
<sequence length="492" mass="55921">MPGDSQTLKLREMFRFRSSQRHKELRMQHSDGSNQTKRTNGPPAVNTAPANAPQPVPIVRVLCDPSFEAEEEYERELYRVRSFKRTSKGLISLGDSFRSRSTTNCSRVFNSSRSSVISEMTYLDRNKKNSECYAEIPGVKERHSTTCGEPPFVKLEGEHFFDNSPTSSLRPPSTGSLSNIAVPVKVQILGGPTVGKTMLCRQFLTAEFMGGKTESFSEDSVERFVVIEVDGWNRSLMLIDNIREEVADDEHFLENSIAFFTPQPSLLSDEPTPRPRSVSTCATKSDAPYSESNDREHLQKERRKSSFCNFKPETLIERWTFPDLEMRILDVDIYLVVYAVDEELSFKLAKSIFKQLQDIKRQYNKLRLFYLVGNKTDLVRSRQVTTQRGRKFAAANGATFFEVSAAINHLVDELLVDMVVQWRKEITKFEFSRLGLPVHNLSGTSDSSGTGGPSDSRGRQSWTSTLSNPRNILQRIFKQQFTAKSCIDLQKQ</sequence>
<protein>
    <submittedName>
        <fullName evidence="4">Uncharacterized protein</fullName>
    </submittedName>
</protein>
<dbReference type="InterPro" id="IPR001806">
    <property type="entry name" value="Small_GTPase"/>
</dbReference>
<feature type="compositionally biased region" description="Low complexity" evidence="3">
    <location>
        <begin position="42"/>
        <end position="52"/>
    </location>
</feature>
<dbReference type="InterPro" id="IPR027417">
    <property type="entry name" value="P-loop_NTPase"/>
</dbReference>
<dbReference type="GO" id="GO:0005886">
    <property type="term" value="C:plasma membrane"/>
    <property type="evidence" value="ECO:0007669"/>
    <property type="project" value="TreeGrafter"/>
</dbReference>
<dbReference type="PANTHER" id="PTHR45775:SF6">
    <property type="entry name" value="RAD, GEM_KIR FAMILY MEMBER 2, ISOFORM C"/>
    <property type="match status" value="1"/>
</dbReference>
<accession>A0A564YQG1</accession>
<gene>
    <name evidence="4" type="ORF">WMSIL1_LOCUS8373</name>
</gene>
<dbReference type="PRINTS" id="PR00449">
    <property type="entry name" value="RASTRNSFRMNG"/>
</dbReference>
<proteinExistence type="inferred from homology"/>
<dbReference type="SMART" id="SM00173">
    <property type="entry name" value="RAS"/>
    <property type="match status" value="1"/>
</dbReference>
<dbReference type="GO" id="GO:0005246">
    <property type="term" value="F:calcium channel regulator activity"/>
    <property type="evidence" value="ECO:0007669"/>
    <property type="project" value="TreeGrafter"/>
</dbReference>
<dbReference type="SMART" id="SM00175">
    <property type="entry name" value="RAB"/>
    <property type="match status" value="1"/>
</dbReference>
<comment type="similarity">
    <text evidence="1">Belongs to the small GTPase superfamily. RGK family.</text>
</comment>